<feature type="active site" description="Proton acceptor" evidence="4">
    <location>
        <position position="214"/>
    </location>
</feature>
<dbReference type="Pfam" id="PF13378">
    <property type="entry name" value="MR_MLE_C"/>
    <property type="match status" value="1"/>
</dbReference>
<gene>
    <name evidence="6" type="primary">menC_1</name>
    <name evidence="4" type="synonym">menC</name>
    <name evidence="6" type="ORF">GCM10017584_16050</name>
</gene>
<dbReference type="CDD" id="cd03320">
    <property type="entry name" value="OSBS"/>
    <property type="match status" value="1"/>
</dbReference>
<comment type="similarity">
    <text evidence="4">Belongs to the mandelate racemase/muconate lactonizing enzyme family. MenC type 1 subfamily.</text>
</comment>
<dbReference type="RefSeq" id="WP_271176704.1">
    <property type="nucleotide sequence ID" value="NZ_BAAAJO010000005.1"/>
</dbReference>
<dbReference type="GO" id="GO:0043748">
    <property type="term" value="F:O-succinylbenzoate synthase activity"/>
    <property type="evidence" value="ECO:0007669"/>
    <property type="project" value="UniProtKB-EC"/>
</dbReference>
<keyword evidence="1 4" id="KW-0479">Metal-binding</keyword>
<evidence type="ECO:0000256" key="2">
    <source>
        <dbReference type="ARBA" id="ARBA00022842"/>
    </source>
</evidence>
<comment type="caution">
    <text evidence="6">The sequence shown here is derived from an EMBL/GenBank/DDBJ whole genome shotgun (WGS) entry which is preliminary data.</text>
</comment>
<feature type="binding site" evidence="4">
    <location>
        <position position="190"/>
    </location>
    <ligand>
        <name>Mg(2+)</name>
        <dbReference type="ChEBI" id="CHEBI:18420"/>
    </ligand>
</feature>
<dbReference type="HAMAP" id="MF_00470">
    <property type="entry name" value="MenC_1"/>
    <property type="match status" value="1"/>
</dbReference>
<dbReference type="GO" id="GO:0009063">
    <property type="term" value="P:amino acid catabolic process"/>
    <property type="evidence" value="ECO:0007669"/>
    <property type="project" value="InterPro"/>
</dbReference>
<dbReference type="InterPro" id="IPR029065">
    <property type="entry name" value="Enolase_C-like"/>
</dbReference>
<dbReference type="EC" id="4.2.1.113" evidence="4"/>
<sequence length="330" mass="35525">MLPDLADLLRTARVVSLPMNFRFRGITVREAVLFEGPQGWTEFSPFVEYGDAEAAAWLHAAIDFGWHPAPAPLRSAIPVNATVPAVPAREVAAVLGRYPGARTAKVKVAEPGQTLADDVERVRAVRELLGPEGRIRIDANALWNVDEAEHAIHALAPFDLEYVEQPCATVDELADIRRRTKYMGVPIAADESVRKASDPLAVARAGAADLLIVKAQPLGGIHAALRIIADAGLPVVVSSAIDTSVGIAMGAHLAAAIPELEFDCGLGTVAMFVQDVADEPLLPVDGAIPVTRPTVSDARLDALAADEDRREWWLDRIRRCYRVVEHATAL</sequence>
<evidence type="ECO:0000256" key="1">
    <source>
        <dbReference type="ARBA" id="ARBA00022723"/>
    </source>
</evidence>
<dbReference type="Gene3D" id="3.20.20.120">
    <property type="entry name" value="Enolase-like C-terminal domain"/>
    <property type="match status" value="1"/>
</dbReference>
<evidence type="ECO:0000256" key="4">
    <source>
        <dbReference type="HAMAP-Rule" id="MF_00470"/>
    </source>
</evidence>
<dbReference type="InterPro" id="IPR018110">
    <property type="entry name" value="Mandel_Rmase/mucon_lact_enz_CS"/>
</dbReference>
<dbReference type="InterPro" id="IPR013342">
    <property type="entry name" value="Mandelate_racemase_C"/>
</dbReference>
<evidence type="ECO:0000313" key="7">
    <source>
        <dbReference type="Proteomes" id="UP001142372"/>
    </source>
</evidence>
<feature type="binding site" evidence="4">
    <location>
        <position position="138"/>
    </location>
    <ligand>
        <name>Mg(2+)</name>
        <dbReference type="ChEBI" id="CHEBI:18420"/>
    </ligand>
</feature>
<dbReference type="SUPFAM" id="SSF51604">
    <property type="entry name" value="Enolase C-terminal domain-like"/>
    <property type="match status" value="1"/>
</dbReference>
<dbReference type="SFLD" id="SFLDG00180">
    <property type="entry name" value="muconate_cycloisomerase"/>
    <property type="match status" value="1"/>
</dbReference>
<dbReference type="InterPro" id="IPR010196">
    <property type="entry name" value="OSB_synthase_MenC1"/>
</dbReference>
<dbReference type="AlphaFoldDB" id="A0A9W6H9H0"/>
<comment type="catalytic activity">
    <reaction evidence="4">
        <text>(1R,6R)-6-hydroxy-2-succinyl-cyclohexa-2,4-diene-1-carboxylate = 2-succinylbenzoate + H2O</text>
        <dbReference type="Rhea" id="RHEA:10196"/>
        <dbReference type="ChEBI" id="CHEBI:15377"/>
        <dbReference type="ChEBI" id="CHEBI:18325"/>
        <dbReference type="ChEBI" id="CHEBI:58689"/>
        <dbReference type="EC" id="4.2.1.113"/>
    </reaction>
</comment>
<proteinExistence type="inferred from homology"/>
<name>A0A9W6H9H0_9MICO</name>
<dbReference type="GO" id="GO:0000287">
    <property type="term" value="F:magnesium ion binding"/>
    <property type="evidence" value="ECO:0007669"/>
    <property type="project" value="UniProtKB-UniRule"/>
</dbReference>
<feature type="domain" description="Mandelate racemase/muconate lactonizing enzyme C-terminal" evidence="5">
    <location>
        <begin position="87"/>
        <end position="183"/>
    </location>
</feature>
<keyword evidence="2 4" id="KW-0460">Magnesium</keyword>
<dbReference type="GO" id="GO:0009234">
    <property type="term" value="P:menaquinone biosynthetic process"/>
    <property type="evidence" value="ECO:0007669"/>
    <property type="project" value="UniProtKB-UniRule"/>
</dbReference>
<reference evidence="6" key="2">
    <citation type="submission" date="2023-01" db="EMBL/GenBank/DDBJ databases">
        <authorList>
            <person name="Sun Q."/>
            <person name="Evtushenko L."/>
        </authorList>
    </citation>
    <scope>NUCLEOTIDE SEQUENCE</scope>
    <source>
        <strain evidence="6">VKM Ac-1401</strain>
    </source>
</reference>
<dbReference type="PROSITE" id="PS00909">
    <property type="entry name" value="MR_MLE_2"/>
    <property type="match status" value="1"/>
</dbReference>
<dbReference type="SFLD" id="SFLDS00001">
    <property type="entry name" value="Enolase"/>
    <property type="match status" value="1"/>
</dbReference>
<reference evidence="6" key="1">
    <citation type="journal article" date="2014" name="Int. J. Syst. Evol. Microbiol.">
        <title>Complete genome sequence of Corynebacterium casei LMG S-19264T (=DSM 44701T), isolated from a smear-ripened cheese.</title>
        <authorList>
            <consortium name="US DOE Joint Genome Institute (JGI-PGF)"/>
            <person name="Walter F."/>
            <person name="Albersmeier A."/>
            <person name="Kalinowski J."/>
            <person name="Ruckert C."/>
        </authorList>
    </citation>
    <scope>NUCLEOTIDE SEQUENCE</scope>
    <source>
        <strain evidence="6">VKM Ac-1401</strain>
    </source>
</reference>
<evidence type="ECO:0000259" key="5">
    <source>
        <dbReference type="SMART" id="SM00922"/>
    </source>
</evidence>
<keyword evidence="3 4" id="KW-0456">Lyase</keyword>
<dbReference type="Proteomes" id="UP001142372">
    <property type="component" value="Unassembled WGS sequence"/>
</dbReference>
<keyword evidence="7" id="KW-1185">Reference proteome</keyword>
<evidence type="ECO:0000313" key="6">
    <source>
        <dbReference type="EMBL" id="GLJ76031.1"/>
    </source>
</evidence>
<dbReference type="EMBL" id="BSEN01000006">
    <property type="protein sequence ID" value="GLJ76031.1"/>
    <property type="molecule type" value="Genomic_DNA"/>
</dbReference>
<dbReference type="SFLD" id="SFLDF00009">
    <property type="entry name" value="o-succinylbenzoate_synthase"/>
    <property type="match status" value="1"/>
</dbReference>
<dbReference type="SMART" id="SM00922">
    <property type="entry name" value="MR_MLE"/>
    <property type="match status" value="1"/>
</dbReference>
<accession>A0A9W6H9H0</accession>
<dbReference type="NCBIfam" id="NF002782">
    <property type="entry name" value="PRK02901.1"/>
    <property type="match status" value="1"/>
</dbReference>
<dbReference type="PANTHER" id="PTHR48073:SF2">
    <property type="entry name" value="O-SUCCINYLBENZOATE SYNTHASE"/>
    <property type="match status" value="1"/>
</dbReference>
<comment type="cofactor">
    <cofactor evidence="4">
        <name>a divalent metal cation</name>
        <dbReference type="ChEBI" id="CHEBI:60240"/>
    </cofactor>
</comment>
<organism evidence="6 7">
    <name type="scientific">Leifsonia poae</name>
    <dbReference type="NCBI Taxonomy" id="110933"/>
    <lineage>
        <taxon>Bacteria</taxon>
        <taxon>Bacillati</taxon>
        <taxon>Actinomycetota</taxon>
        <taxon>Actinomycetes</taxon>
        <taxon>Micrococcales</taxon>
        <taxon>Microbacteriaceae</taxon>
        <taxon>Leifsonia</taxon>
    </lineage>
</organism>
<comment type="pathway">
    <text evidence="4">Quinol/quinone metabolism; menaquinone biosynthesis.</text>
</comment>
<comment type="function">
    <text evidence="4">Converts 2-succinyl-6-hydroxy-2,4-cyclohexadiene-1-carboxylate (SHCHC) to 2-succinylbenzoate (OSB).</text>
</comment>
<dbReference type="PANTHER" id="PTHR48073">
    <property type="entry name" value="O-SUCCINYLBENZOATE SYNTHASE-RELATED"/>
    <property type="match status" value="1"/>
</dbReference>
<evidence type="ECO:0000256" key="3">
    <source>
        <dbReference type="ARBA" id="ARBA00023239"/>
    </source>
</evidence>
<keyword evidence="4" id="KW-0474">Menaquinone biosynthesis</keyword>
<comment type="pathway">
    <text evidence="4">Quinol/quinone metabolism; 1,4-dihydroxy-2-naphthoate biosynthesis; 1,4-dihydroxy-2-naphthoate from chorismate: step 4/7.</text>
</comment>
<dbReference type="InterPro" id="IPR036849">
    <property type="entry name" value="Enolase-like_C_sf"/>
</dbReference>
<feature type="binding site" evidence="4">
    <location>
        <position position="164"/>
    </location>
    <ligand>
        <name>Mg(2+)</name>
        <dbReference type="ChEBI" id="CHEBI:18420"/>
    </ligand>
</feature>
<feature type="active site" description="Proton donor" evidence="4">
    <location>
        <position position="107"/>
    </location>
</feature>
<dbReference type="Pfam" id="PF18374">
    <property type="entry name" value="Enolase_like_N"/>
    <property type="match status" value="1"/>
</dbReference>
<protein>
    <recommendedName>
        <fullName evidence="4">o-succinylbenzoate synthase</fullName>
        <shortName evidence="4">OSB synthase</shortName>
        <shortName evidence="4">OSBS</shortName>
        <ecNumber evidence="4">4.2.1.113</ecNumber>
    </recommendedName>
    <alternativeName>
        <fullName evidence="4">4-(2'-carboxyphenyl)-4-oxybutyric acid synthase</fullName>
    </alternativeName>
    <alternativeName>
        <fullName evidence="4">o-succinylbenzoic acid synthase</fullName>
    </alternativeName>
</protein>